<evidence type="ECO:0000313" key="4">
    <source>
        <dbReference type="Proteomes" id="UP001549077"/>
    </source>
</evidence>
<dbReference type="Proteomes" id="UP001549077">
    <property type="component" value="Unassembled WGS sequence"/>
</dbReference>
<comment type="caution">
    <text evidence="3">The sequence shown here is derived from an EMBL/GenBank/DDBJ whole genome shotgun (WGS) entry which is preliminary data.</text>
</comment>
<protein>
    <recommendedName>
        <fullName evidence="2">Tyr recombinase domain-containing protein</fullName>
    </recommendedName>
</protein>
<dbReference type="InterPro" id="IPR013762">
    <property type="entry name" value="Integrase-like_cat_sf"/>
</dbReference>
<evidence type="ECO:0000259" key="2">
    <source>
        <dbReference type="Pfam" id="PF00589"/>
    </source>
</evidence>
<evidence type="ECO:0000313" key="3">
    <source>
        <dbReference type="EMBL" id="MET3757111.1"/>
    </source>
</evidence>
<keyword evidence="4" id="KW-1185">Reference proteome</keyword>
<organism evidence="3 4">
    <name type="scientific">Rhizobium binae</name>
    <dbReference type="NCBI Taxonomy" id="1138190"/>
    <lineage>
        <taxon>Bacteria</taxon>
        <taxon>Pseudomonadati</taxon>
        <taxon>Pseudomonadota</taxon>
        <taxon>Alphaproteobacteria</taxon>
        <taxon>Hyphomicrobiales</taxon>
        <taxon>Rhizobiaceae</taxon>
        <taxon>Rhizobium/Agrobacterium group</taxon>
        <taxon>Rhizobium</taxon>
    </lineage>
</organism>
<feature type="domain" description="Tyr recombinase" evidence="2">
    <location>
        <begin position="16"/>
        <end position="78"/>
    </location>
</feature>
<dbReference type="EMBL" id="JBEPMY010000015">
    <property type="protein sequence ID" value="MET3757111.1"/>
    <property type="molecule type" value="Genomic_DNA"/>
</dbReference>
<dbReference type="InterPro" id="IPR011010">
    <property type="entry name" value="DNA_brk_join_enz"/>
</dbReference>
<dbReference type="SUPFAM" id="SSF56349">
    <property type="entry name" value="DNA breaking-rejoining enzymes"/>
    <property type="match status" value="1"/>
</dbReference>
<accession>A0ABV2MKX4</accession>
<dbReference type="GeneID" id="91153205"/>
<dbReference type="Gene3D" id="1.10.443.10">
    <property type="entry name" value="Intergrase catalytic core"/>
    <property type="match status" value="1"/>
</dbReference>
<evidence type="ECO:0000256" key="1">
    <source>
        <dbReference type="ARBA" id="ARBA00023172"/>
    </source>
</evidence>
<reference evidence="3 4" key="1">
    <citation type="submission" date="2024-06" db="EMBL/GenBank/DDBJ databases">
        <title>Genomic Encyclopedia of Type Strains, Phase IV (KMG-IV): sequencing the most valuable type-strain genomes for metagenomic binning, comparative biology and taxonomic classification.</title>
        <authorList>
            <person name="Goeker M."/>
        </authorList>
    </citation>
    <scope>NUCLEOTIDE SEQUENCE [LARGE SCALE GENOMIC DNA]</scope>
    <source>
        <strain evidence="3 4">DSM 29288</strain>
    </source>
</reference>
<dbReference type="InterPro" id="IPR002104">
    <property type="entry name" value="Integrase_catalytic"/>
</dbReference>
<gene>
    <name evidence="3" type="ORF">ABID08_004492</name>
</gene>
<name>A0ABV2MKX4_9HYPH</name>
<keyword evidence="1" id="KW-0233">DNA recombination</keyword>
<sequence>MQPEEGVPPRLLFGLTPQGVSRAIMELTGELTGEAWSPTDLRHTAAQRLADGGISHVGLTEFLGHTSDRIANVYFDTSPAQAQRINEALAISPIYSNLAKIAKTRTIDKAMLLGLPSDQQIGAVPHGIPIAGIGGCNLGQSCIKNPVLACYTCSRFMPLGVSEIHQEVLESLRPVVMEFAAASRYNQQSPAYAQLKTTLDAVRRVVEALKSDSMDEEQP</sequence>
<dbReference type="RefSeq" id="WP_246638569.1">
    <property type="nucleotide sequence ID" value="NZ_CP071609.1"/>
</dbReference>
<proteinExistence type="predicted"/>
<dbReference type="Pfam" id="PF00589">
    <property type="entry name" value="Phage_integrase"/>
    <property type="match status" value="1"/>
</dbReference>